<accession>A0A8H3FNA4</accession>
<dbReference type="PANTHER" id="PTHR44169:SF6">
    <property type="entry name" value="NADPH-DEPENDENT 1-ACYLDIHYDROXYACETONE PHOSPHATE REDUCTASE"/>
    <property type="match status" value="1"/>
</dbReference>
<dbReference type="GO" id="GO:0005811">
    <property type="term" value="C:lipid droplet"/>
    <property type="evidence" value="ECO:0007669"/>
    <property type="project" value="TreeGrafter"/>
</dbReference>
<dbReference type="PANTHER" id="PTHR44169">
    <property type="entry name" value="NADPH-DEPENDENT 1-ACYLDIHYDROXYACETONE PHOSPHATE REDUCTASE"/>
    <property type="match status" value="1"/>
</dbReference>
<comment type="caution">
    <text evidence="3">The sequence shown here is derived from an EMBL/GenBank/DDBJ whole genome shotgun (WGS) entry which is preliminary data.</text>
</comment>
<dbReference type="AlphaFoldDB" id="A0A8H3FNA4"/>
<gene>
    <name evidence="3" type="ORF">ALECFALPRED_003972</name>
</gene>
<protein>
    <submittedName>
        <fullName evidence="3">Uncharacterized protein</fullName>
    </submittedName>
</protein>
<dbReference type="GO" id="GO:0004806">
    <property type="term" value="F:triacylglycerol lipase activity"/>
    <property type="evidence" value="ECO:0007669"/>
    <property type="project" value="TreeGrafter"/>
</dbReference>
<dbReference type="EMBL" id="CAJPDR010000246">
    <property type="protein sequence ID" value="CAF9928182.1"/>
    <property type="molecule type" value="Genomic_DNA"/>
</dbReference>
<keyword evidence="2" id="KW-0560">Oxidoreductase</keyword>
<name>A0A8H3FNA4_9LECA</name>
<keyword evidence="4" id="KW-1185">Reference proteome</keyword>
<evidence type="ECO:0000256" key="1">
    <source>
        <dbReference type="ARBA" id="ARBA00006484"/>
    </source>
</evidence>
<dbReference type="GO" id="GO:0006654">
    <property type="term" value="P:phosphatidic acid biosynthetic process"/>
    <property type="evidence" value="ECO:0007669"/>
    <property type="project" value="TreeGrafter"/>
</dbReference>
<dbReference type="InterPro" id="IPR036291">
    <property type="entry name" value="NAD(P)-bd_dom_sf"/>
</dbReference>
<evidence type="ECO:0000313" key="4">
    <source>
        <dbReference type="Proteomes" id="UP000664203"/>
    </source>
</evidence>
<dbReference type="Proteomes" id="UP000664203">
    <property type="component" value="Unassembled WGS sequence"/>
</dbReference>
<organism evidence="3 4">
    <name type="scientific">Alectoria fallacina</name>
    <dbReference type="NCBI Taxonomy" id="1903189"/>
    <lineage>
        <taxon>Eukaryota</taxon>
        <taxon>Fungi</taxon>
        <taxon>Dikarya</taxon>
        <taxon>Ascomycota</taxon>
        <taxon>Pezizomycotina</taxon>
        <taxon>Lecanoromycetes</taxon>
        <taxon>OSLEUM clade</taxon>
        <taxon>Lecanoromycetidae</taxon>
        <taxon>Lecanorales</taxon>
        <taxon>Lecanorineae</taxon>
        <taxon>Parmeliaceae</taxon>
        <taxon>Alectoria</taxon>
    </lineage>
</organism>
<dbReference type="OrthoDB" id="2102561at2759"/>
<evidence type="ECO:0000313" key="3">
    <source>
        <dbReference type="EMBL" id="CAF9928182.1"/>
    </source>
</evidence>
<dbReference type="GO" id="GO:0000140">
    <property type="term" value="F:acylglycerone-phosphate reductase (NADP+) activity"/>
    <property type="evidence" value="ECO:0007669"/>
    <property type="project" value="TreeGrafter"/>
</dbReference>
<dbReference type="GO" id="GO:0019433">
    <property type="term" value="P:triglyceride catabolic process"/>
    <property type="evidence" value="ECO:0007669"/>
    <property type="project" value="TreeGrafter"/>
</dbReference>
<sequence length="140" mass="15347">MSTSDFDIETAMKMYDISFWGLYAGFKAAMTAVTEALRLELTSLSVTAVTVNIGAVKTNGLASGVTSTFRGEDGTPRMKPSVYAEKVVDDIMGGASGQTWRGRYASIVRFALSKLLMFASDWVFIQKTGLDVMKTRYKLE</sequence>
<comment type="similarity">
    <text evidence="1">Belongs to the short-chain dehydrogenases/reductases (SDR) family.</text>
</comment>
<proteinExistence type="inferred from homology"/>
<dbReference type="SUPFAM" id="SSF51735">
    <property type="entry name" value="NAD(P)-binding Rossmann-fold domains"/>
    <property type="match status" value="1"/>
</dbReference>
<dbReference type="Gene3D" id="3.40.50.720">
    <property type="entry name" value="NAD(P)-binding Rossmann-like Domain"/>
    <property type="match status" value="1"/>
</dbReference>
<reference evidence="3" key="1">
    <citation type="submission" date="2021-03" db="EMBL/GenBank/DDBJ databases">
        <authorList>
            <person name="Tagirdzhanova G."/>
        </authorList>
    </citation>
    <scope>NUCLEOTIDE SEQUENCE</scope>
</reference>
<evidence type="ECO:0000256" key="2">
    <source>
        <dbReference type="ARBA" id="ARBA00023002"/>
    </source>
</evidence>
<dbReference type="GO" id="GO:0005783">
    <property type="term" value="C:endoplasmic reticulum"/>
    <property type="evidence" value="ECO:0007669"/>
    <property type="project" value="TreeGrafter"/>
</dbReference>